<dbReference type="AlphaFoldDB" id="A0A9Q1JA10"/>
<keyword evidence="3" id="KW-1185">Reference proteome</keyword>
<comment type="caution">
    <text evidence="2">The sequence shown here is derived from an EMBL/GenBank/DDBJ whole genome shotgun (WGS) entry which is preliminary data.</text>
</comment>
<protein>
    <submittedName>
        <fullName evidence="2">Uncharacterized protein</fullName>
    </submittedName>
</protein>
<sequence length="184" mass="20254">MRLVNETVLFALAFCPRLLQIRSLLFSPIGDLASATLPARPVLIFAQERPICPRRARLPGLSSRAWCHTAFRHLPCVAQPPRSPPSHSSGESMTNRLQRQQPDQARAAPLPPAEEEEEEERRGGVGSLSRGQVPFSGPVCDKGSPTLEPRSPSASPQRPRPGSLFCPFHVGLPSPRRSIVYLRK</sequence>
<evidence type="ECO:0000313" key="2">
    <source>
        <dbReference type="EMBL" id="KAJ8374777.1"/>
    </source>
</evidence>
<feature type="compositionally biased region" description="Polar residues" evidence="1">
    <location>
        <begin position="85"/>
        <end position="95"/>
    </location>
</feature>
<dbReference type="EMBL" id="JAINUF010000002">
    <property type="protein sequence ID" value="KAJ8374777.1"/>
    <property type="molecule type" value="Genomic_DNA"/>
</dbReference>
<feature type="compositionally biased region" description="Low complexity" evidence="1">
    <location>
        <begin position="149"/>
        <end position="161"/>
    </location>
</feature>
<accession>A0A9Q1JA10</accession>
<evidence type="ECO:0000256" key="1">
    <source>
        <dbReference type="SAM" id="MobiDB-lite"/>
    </source>
</evidence>
<proteinExistence type="predicted"/>
<reference evidence="2" key="1">
    <citation type="journal article" date="2023" name="Science">
        <title>Genome structures resolve the early diversification of teleost fishes.</title>
        <authorList>
            <person name="Parey E."/>
            <person name="Louis A."/>
            <person name="Montfort J."/>
            <person name="Bouchez O."/>
            <person name="Roques C."/>
            <person name="Iampietro C."/>
            <person name="Lluch J."/>
            <person name="Castinel A."/>
            <person name="Donnadieu C."/>
            <person name="Desvignes T."/>
            <person name="Floi Bucao C."/>
            <person name="Jouanno E."/>
            <person name="Wen M."/>
            <person name="Mejri S."/>
            <person name="Dirks R."/>
            <person name="Jansen H."/>
            <person name="Henkel C."/>
            <person name="Chen W.J."/>
            <person name="Zahm M."/>
            <person name="Cabau C."/>
            <person name="Klopp C."/>
            <person name="Thompson A.W."/>
            <person name="Robinson-Rechavi M."/>
            <person name="Braasch I."/>
            <person name="Lecointre G."/>
            <person name="Bobe J."/>
            <person name="Postlethwait J.H."/>
            <person name="Berthelot C."/>
            <person name="Roest Crollius H."/>
            <person name="Guiguen Y."/>
        </authorList>
    </citation>
    <scope>NUCLEOTIDE SEQUENCE</scope>
    <source>
        <strain evidence="2">WJC10195</strain>
    </source>
</reference>
<name>A0A9Q1JA10_SYNKA</name>
<organism evidence="2 3">
    <name type="scientific">Synaphobranchus kaupii</name>
    <name type="common">Kaup's arrowtooth eel</name>
    <dbReference type="NCBI Taxonomy" id="118154"/>
    <lineage>
        <taxon>Eukaryota</taxon>
        <taxon>Metazoa</taxon>
        <taxon>Chordata</taxon>
        <taxon>Craniata</taxon>
        <taxon>Vertebrata</taxon>
        <taxon>Euteleostomi</taxon>
        <taxon>Actinopterygii</taxon>
        <taxon>Neopterygii</taxon>
        <taxon>Teleostei</taxon>
        <taxon>Anguilliformes</taxon>
        <taxon>Synaphobranchidae</taxon>
        <taxon>Synaphobranchus</taxon>
    </lineage>
</organism>
<dbReference type="Proteomes" id="UP001152622">
    <property type="component" value="Chromosome 2"/>
</dbReference>
<evidence type="ECO:0000313" key="3">
    <source>
        <dbReference type="Proteomes" id="UP001152622"/>
    </source>
</evidence>
<gene>
    <name evidence="2" type="ORF">SKAU_G00053570</name>
</gene>
<feature type="compositionally biased region" description="Low complexity" evidence="1">
    <location>
        <begin position="96"/>
        <end position="108"/>
    </location>
</feature>
<feature type="region of interest" description="Disordered" evidence="1">
    <location>
        <begin position="77"/>
        <end position="169"/>
    </location>
</feature>
<dbReference type="OrthoDB" id="10682753at2759"/>